<evidence type="ECO:0000259" key="13">
    <source>
        <dbReference type="PROSITE" id="PS50240"/>
    </source>
</evidence>
<reference evidence="14 15" key="1">
    <citation type="journal article" date="2013" name="Nat. Commun.">
        <title>Genome analysis reveals insights into physiology and longevity of the Brandt's bat Myotis brandtii.</title>
        <authorList>
            <person name="Seim I."/>
            <person name="Fang X."/>
            <person name="Xiong Z."/>
            <person name="Lobanov A.V."/>
            <person name="Huang Z."/>
            <person name="Ma S."/>
            <person name="Feng Y."/>
            <person name="Turanov A.A."/>
            <person name="Zhu Y."/>
            <person name="Lenz T.L."/>
            <person name="Gerashchenko M.V."/>
            <person name="Fan D."/>
            <person name="Hee Yim S."/>
            <person name="Yao X."/>
            <person name="Jordan D."/>
            <person name="Xiong Y."/>
            <person name="Ma Y."/>
            <person name="Lyapunov A.N."/>
            <person name="Chen G."/>
            <person name="Kulakova O.I."/>
            <person name="Sun Y."/>
            <person name="Lee S.G."/>
            <person name="Bronson R.T."/>
            <person name="Moskalev A.A."/>
            <person name="Sunyaev S.R."/>
            <person name="Zhang G."/>
            <person name="Krogh A."/>
            <person name="Wang J."/>
            <person name="Gladyshev V.N."/>
        </authorList>
    </citation>
    <scope>NUCLEOTIDE SEQUENCE [LARGE SCALE GENOMIC DNA]</scope>
</reference>
<evidence type="ECO:0000256" key="8">
    <source>
        <dbReference type="ARBA" id="ARBA00023136"/>
    </source>
</evidence>
<dbReference type="PANTHER" id="PTHR24252">
    <property type="entry name" value="ACROSIN-RELATED"/>
    <property type="match status" value="1"/>
</dbReference>
<protein>
    <submittedName>
        <fullName evidence="14">Transmembrane protease serine 11F</fullName>
    </submittedName>
</protein>
<evidence type="ECO:0000256" key="2">
    <source>
        <dbReference type="ARBA" id="ARBA00022670"/>
    </source>
</evidence>
<dbReference type="PROSITE" id="PS00135">
    <property type="entry name" value="TRYPSIN_SER"/>
    <property type="match status" value="2"/>
</dbReference>
<dbReference type="InterPro" id="IPR043504">
    <property type="entry name" value="Peptidase_S1_PA_chymotrypsin"/>
</dbReference>
<name>S7PM74_MYOBR</name>
<keyword evidence="4 10" id="KW-0378">Hydrolase</keyword>
<dbReference type="GO" id="GO:0004252">
    <property type="term" value="F:serine-type endopeptidase activity"/>
    <property type="evidence" value="ECO:0007669"/>
    <property type="project" value="InterPro"/>
</dbReference>
<sequence>MSHRPAQFSKADNYPPVEFQRRQQFWDPIRLALFTLVIVAIIGITIGIVSHYVVEDDKSFYYLASFQVTNVKYRENYGIKTSKEFTQRSHQIERMMSRIFRRSSGAGRFIKSHVIKISPDENGVNILMVLMFRYPSTSSAEYIRKIIERILYQSLKTKEMPLTINKPSLTLTSIDSKKMRNLLNSRCGIRMTSSNMPLPAYTSTERIVQGRETAMEGEWPWQASLQLKGAGHQCGASLISNTWLLTAAHCFRKNKDPRQWIATFGTTINPPAVERNVGKIILHENYHRETNENDIALAQLTTRVEFSNVVQRVCLPDSSIKLPPKTSVFVTGFGSIVDDGPTQNKLRQARVETISSDVCNRKDVYDGLITSGMLCAGFMEGKVDACKGDSGGPLVYDNHDIWYLIGISAYRSERMPGCYSFDEKSQSSTEVEECAFSTVYDVSDLYWLVYTIINQKKVHYFQTSFQIPSIEYNPDFSVEHSKIRNDLKQKINDEIDKIFQNSSLNHHYIESHVVNFRSSDDGLKTDVLLKFHFLPNNAETVKSQAANILHQKLKLNESFLKIDTSLPYLKDINKIQAEHILNSGCGLGRESPSMEKIANGYIAKKADWPWQASLQMDGTHYCGASLISEEWLLTAAHCFDTYKNPKLWTASFGTTLSPPLMRRRVQSIVLHENYAAHKHEDDIALVKLSAPVLFSEDVHRVCLPDAAFEVLPKSKVFVTGWGALKVNGPFPNTLRQVEVEIISNDRCNEVHVYGGAVSSGMICAGFLEGKLDACEGDSGGPLVVARDRNIWYIIGIVSWGIDCGKENNPGIYTKVTHYRDWIKSKTTI</sequence>
<dbReference type="Gene3D" id="3.30.70.960">
    <property type="entry name" value="SEA domain"/>
    <property type="match status" value="2"/>
</dbReference>
<evidence type="ECO:0000256" key="1">
    <source>
        <dbReference type="ARBA" id="ARBA00004606"/>
    </source>
</evidence>
<keyword evidence="7 11" id="KW-1133">Transmembrane helix</keyword>
<dbReference type="EMBL" id="KE162718">
    <property type="protein sequence ID" value="EPQ09382.1"/>
    <property type="molecule type" value="Genomic_DNA"/>
</dbReference>
<evidence type="ECO:0000256" key="3">
    <source>
        <dbReference type="ARBA" id="ARBA00022692"/>
    </source>
</evidence>
<dbReference type="InterPro" id="IPR001314">
    <property type="entry name" value="Peptidase_S1A"/>
</dbReference>
<dbReference type="InterPro" id="IPR036364">
    <property type="entry name" value="SEA_dom_sf"/>
</dbReference>
<evidence type="ECO:0000313" key="14">
    <source>
        <dbReference type="EMBL" id="EPQ09382.1"/>
    </source>
</evidence>
<dbReference type="eggNOG" id="KOG3627">
    <property type="taxonomic scope" value="Eukaryota"/>
</dbReference>
<keyword evidence="2 10" id="KW-0645">Protease</keyword>
<dbReference type="Gene3D" id="2.40.10.10">
    <property type="entry name" value="Trypsin-like serine proteases"/>
    <property type="match status" value="4"/>
</dbReference>
<evidence type="ECO:0000313" key="15">
    <source>
        <dbReference type="Proteomes" id="UP000052978"/>
    </source>
</evidence>
<evidence type="ECO:0000256" key="4">
    <source>
        <dbReference type="ARBA" id="ARBA00022801"/>
    </source>
</evidence>
<dbReference type="PROSITE" id="PS50024">
    <property type="entry name" value="SEA"/>
    <property type="match status" value="2"/>
</dbReference>
<keyword evidence="8 11" id="KW-0472">Membrane</keyword>
<dbReference type="Proteomes" id="UP000052978">
    <property type="component" value="Unassembled WGS sequence"/>
</dbReference>
<dbReference type="PROSITE" id="PS50240">
    <property type="entry name" value="TRYPSIN_DOM"/>
    <property type="match status" value="2"/>
</dbReference>
<dbReference type="FunFam" id="2.40.10.10:FF:000003">
    <property type="entry name" value="Transmembrane serine protease 3"/>
    <property type="match status" value="2"/>
</dbReference>
<dbReference type="PRINTS" id="PR00722">
    <property type="entry name" value="CHYMOTRYPSIN"/>
</dbReference>
<dbReference type="Pfam" id="PF01390">
    <property type="entry name" value="SEA"/>
    <property type="match status" value="2"/>
</dbReference>
<proteinExistence type="predicted"/>
<feature type="domain" description="Peptidase S1" evidence="13">
    <location>
        <begin position="597"/>
        <end position="827"/>
    </location>
</feature>
<evidence type="ECO:0000256" key="10">
    <source>
        <dbReference type="RuleBase" id="RU363034"/>
    </source>
</evidence>
<evidence type="ECO:0000259" key="12">
    <source>
        <dbReference type="PROSITE" id="PS50024"/>
    </source>
</evidence>
<dbReference type="GO" id="GO:0006508">
    <property type="term" value="P:proteolysis"/>
    <property type="evidence" value="ECO:0007669"/>
    <property type="project" value="UniProtKB-KW"/>
</dbReference>
<keyword evidence="3 11" id="KW-0812">Transmembrane</keyword>
<keyword evidence="15" id="KW-1185">Reference proteome</keyword>
<dbReference type="GO" id="GO:0016020">
    <property type="term" value="C:membrane"/>
    <property type="evidence" value="ECO:0007669"/>
    <property type="project" value="UniProtKB-SubCell"/>
</dbReference>
<dbReference type="InterPro" id="IPR009003">
    <property type="entry name" value="Peptidase_S1_PA"/>
</dbReference>
<feature type="domain" description="SEA" evidence="12">
    <location>
        <begin position="58"/>
        <end position="176"/>
    </location>
</feature>
<dbReference type="InterPro" id="IPR001254">
    <property type="entry name" value="Trypsin_dom"/>
</dbReference>
<dbReference type="MEROPS" id="S01.321"/>
<keyword evidence="6" id="KW-0735">Signal-anchor</keyword>
<evidence type="ECO:0000256" key="11">
    <source>
        <dbReference type="SAM" id="Phobius"/>
    </source>
</evidence>
<gene>
    <name evidence="14" type="ORF">D623_10028095</name>
</gene>
<dbReference type="Pfam" id="PF00089">
    <property type="entry name" value="Trypsin"/>
    <property type="match status" value="2"/>
</dbReference>
<feature type="domain" description="Peptidase S1" evidence="13">
    <location>
        <begin position="207"/>
        <end position="453"/>
    </location>
</feature>
<dbReference type="PANTHER" id="PTHR24252:SF17">
    <property type="entry name" value="SUPPRESSOR OF TUMORIGENICITY 14 PROTEIN HOMOLOG-RELATED"/>
    <property type="match status" value="1"/>
</dbReference>
<evidence type="ECO:0000256" key="9">
    <source>
        <dbReference type="ARBA" id="ARBA00023157"/>
    </source>
</evidence>
<dbReference type="SMART" id="SM00020">
    <property type="entry name" value="Tryp_SPc"/>
    <property type="match status" value="2"/>
</dbReference>
<dbReference type="AlphaFoldDB" id="S7PM74"/>
<dbReference type="InterPro" id="IPR000082">
    <property type="entry name" value="SEA_dom"/>
</dbReference>
<dbReference type="SUPFAM" id="SSF82671">
    <property type="entry name" value="SEA domain"/>
    <property type="match status" value="2"/>
</dbReference>
<organism evidence="14 15">
    <name type="scientific">Myotis brandtii</name>
    <name type="common">Brandt's bat</name>
    <dbReference type="NCBI Taxonomy" id="109478"/>
    <lineage>
        <taxon>Eukaryota</taxon>
        <taxon>Metazoa</taxon>
        <taxon>Chordata</taxon>
        <taxon>Craniata</taxon>
        <taxon>Vertebrata</taxon>
        <taxon>Euteleostomi</taxon>
        <taxon>Mammalia</taxon>
        <taxon>Eutheria</taxon>
        <taxon>Laurasiatheria</taxon>
        <taxon>Chiroptera</taxon>
        <taxon>Yangochiroptera</taxon>
        <taxon>Vespertilionidae</taxon>
        <taxon>Myotis</taxon>
    </lineage>
</organism>
<dbReference type="InterPro" id="IPR033116">
    <property type="entry name" value="TRYPSIN_SER"/>
</dbReference>
<comment type="subcellular location">
    <subcellularLocation>
        <location evidence="1">Membrane</location>
        <topology evidence="1">Single-pass type II membrane protein</topology>
    </subcellularLocation>
</comment>
<evidence type="ECO:0000256" key="7">
    <source>
        <dbReference type="ARBA" id="ARBA00022989"/>
    </source>
</evidence>
<dbReference type="InterPro" id="IPR018114">
    <property type="entry name" value="TRYPSIN_HIS"/>
</dbReference>
<feature type="transmembrane region" description="Helical" evidence="11">
    <location>
        <begin position="31"/>
        <end position="54"/>
    </location>
</feature>
<evidence type="ECO:0000256" key="6">
    <source>
        <dbReference type="ARBA" id="ARBA00022968"/>
    </source>
</evidence>
<accession>S7PM74</accession>
<keyword evidence="9" id="KW-1015">Disulfide bond</keyword>
<dbReference type="SUPFAM" id="SSF50494">
    <property type="entry name" value="Trypsin-like serine proteases"/>
    <property type="match status" value="2"/>
</dbReference>
<evidence type="ECO:0000256" key="5">
    <source>
        <dbReference type="ARBA" id="ARBA00022825"/>
    </source>
</evidence>
<feature type="domain" description="SEA" evidence="12">
    <location>
        <begin position="457"/>
        <end position="574"/>
    </location>
</feature>
<dbReference type="PROSITE" id="PS00134">
    <property type="entry name" value="TRYPSIN_HIS"/>
    <property type="match status" value="2"/>
</dbReference>
<dbReference type="SMART" id="SM00200">
    <property type="entry name" value="SEA"/>
    <property type="match status" value="2"/>
</dbReference>
<dbReference type="CDD" id="cd00190">
    <property type="entry name" value="Tryp_SPc"/>
    <property type="match status" value="2"/>
</dbReference>
<keyword evidence="5 10" id="KW-0720">Serine protease</keyword>